<reference evidence="1" key="2">
    <citation type="submission" date="2022-06" db="UniProtKB">
        <authorList>
            <consortium name="EnsemblMetazoa"/>
        </authorList>
    </citation>
    <scope>IDENTIFICATION</scope>
</reference>
<proteinExistence type="predicted"/>
<name>A0A8R1TM61_ONCVO</name>
<dbReference type="EMBL" id="CMVM020000406">
    <property type="status" value="NOT_ANNOTATED_CDS"/>
    <property type="molecule type" value="Genomic_DNA"/>
</dbReference>
<dbReference type="AlphaFoldDB" id="A0A8R1TM61"/>
<evidence type="ECO:0000313" key="2">
    <source>
        <dbReference type="Proteomes" id="UP000024404"/>
    </source>
</evidence>
<sequence length="61" mass="7103">MIKPINSNIYGNIISVNDNLLLVPFQSLFHAFTNIPIFSKQFDILELTDKLNLSQVYVREY</sequence>
<evidence type="ECO:0000313" key="1">
    <source>
        <dbReference type="EnsemblMetazoa" id="OVOC12219.1"/>
    </source>
</evidence>
<organism evidence="1 2">
    <name type="scientific">Onchocerca volvulus</name>
    <dbReference type="NCBI Taxonomy" id="6282"/>
    <lineage>
        <taxon>Eukaryota</taxon>
        <taxon>Metazoa</taxon>
        <taxon>Ecdysozoa</taxon>
        <taxon>Nematoda</taxon>
        <taxon>Chromadorea</taxon>
        <taxon>Rhabditida</taxon>
        <taxon>Spirurina</taxon>
        <taxon>Spiruromorpha</taxon>
        <taxon>Filarioidea</taxon>
        <taxon>Onchocercidae</taxon>
        <taxon>Onchocerca</taxon>
    </lineage>
</organism>
<protein>
    <submittedName>
        <fullName evidence="1">Uncharacterized protein</fullName>
    </submittedName>
</protein>
<reference evidence="2" key="1">
    <citation type="submission" date="2013-10" db="EMBL/GenBank/DDBJ databases">
        <title>Genome sequencing of Onchocerca volvulus.</title>
        <authorList>
            <person name="Cotton J."/>
            <person name="Tsai J."/>
            <person name="Stanley E."/>
            <person name="Tracey A."/>
            <person name="Holroyd N."/>
            <person name="Lustigman S."/>
            <person name="Berriman M."/>
        </authorList>
    </citation>
    <scope>NUCLEOTIDE SEQUENCE</scope>
</reference>
<dbReference type="EnsemblMetazoa" id="OVOC12219.1">
    <property type="protein sequence ID" value="OVOC12219.1"/>
    <property type="gene ID" value="WBGene00249028"/>
</dbReference>
<keyword evidence="2" id="KW-1185">Reference proteome</keyword>
<accession>A0A8R1TM61</accession>
<dbReference type="Proteomes" id="UP000024404">
    <property type="component" value="Unassembled WGS sequence"/>
</dbReference>